<evidence type="ECO:0000313" key="3">
    <source>
        <dbReference type="Proteomes" id="UP001208656"/>
    </source>
</evidence>
<keyword evidence="3" id="KW-1185">Reference proteome</keyword>
<proteinExistence type="predicted"/>
<feature type="compositionally biased region" description="Basic residues" evidence="1">
    <location>
        <begin position="80"/>
        <end position="89"/>
    </location>
</feature>
<dbReference type="Proteomes" id="UP001208656">
    <property type="component" value="Unassembled WGS sequence"/>
</dbReference>
<reference evidence="2 3" key="1">
    <citation type="submission" date="2022-10" db="EMBL/GenBank/DDBJ databases">
        <title>Description of Fervidibacillus gen. nov. in the family Fervidibacillaceae fam. nov. with two species, Fervidibacillus albus sp. nov., and Fervidibacillus halotolerans sp. nov., isolated from tidal flat sediments.</title>
        <authorList>
            <person name="Kwon K.K."/>
            <person name="Yang S.-H."/>
        </authorList>
    </citation>
    <scope>NUCLEOTIDE SEQUENCE [LARGE SCALE GENOMIC DNA]</scope>
    <source>
        <strain evidence="2 3">DSM 23332</strain>
    </source>
</reference>
<evidence type="ECO:0000313" key="2">
    <source>
        <dbReference type="EMBL" id="MCU9593968.1"/>
    </source>
</evidence>
<accession>A0ABT2WE90</accession>
<evidence type="ECO:0000256" key="1">
    <source>
        <dbReference type="SAM" id="MobiDB-lite"/>
    </source>
</evidence>
<evidence type="ECO:0008006" key="4">
    <source>
        <dbReference type="Google" id="ProtNLM"/>
    </source>
</evidence>
<comment type="caution">
    <text evidence="2">The sequence shown here is derived from an EMBL/GenBank/DDBJ whole genome shotgun (WGS) entry which is preliminary data.</text>
</comment>
<gene>
    <name evidence="2" type="ORF">OEV82_05815</name>
</gene>
<name>A0ABT2WE90_9BACI</name>
<feature type="region of interest" description="Disordered" evidence="1">
    <location>
        <begin position="63"/>
        <end position="89"/>
    </location>
</feature>
<sequence>MNNKRTKLPDSQKDLVNLVVKKALEKHKAKVNNNLTSEDKKQIRKIFNKLQNEVNQFLKASGQPELPAVEEIDKDENKAKRTKRGRRLR</sequence>
<dbReference type="RefSeq" id="WP_173659326.1">
    <property type="nucleotide sequence ID" value="NZ_JAOUSE010000011.1"/>
</dbReference>
<organism evidence="2 3">
    <name type="scientific">Pallidibacillus thermolactis</name>
    <dbReference type="NCBI Taxonomy" id="251051"/>
    <lineage>
        <taxon>Bacteria</taxon>
        <taxon>Bacillati</taxon>
        <taxon>Bacillota</taxon>
        <taxon>Bacilli</taxon>
        <taxon>Bacillales</taxon>
        <taxon>Bacillaceae</taxon>
        <taxon>Pallidibacillus</taxon>
    </lineage>
</organism>
<protein>
    <recommendedName>
        <fullName evidence="4">Spore coat protein</fullName>
    </recommendedName>
</protein>
<dbReference type="EMBL" id="JAOUSE010000011">
    <property type="protein sequence ID" value="MCU9593968.1"/>
    <property type="molecule type" value="Genomic_DNA"/>
</dbReference>